<evidence type="ECO:0000313" key="26">
    <source>
        <dbReference type="Proteomes" id="UP001526201"/>
    </source>
</evidence>
<name>A0ABT3CJ44_9MYCO</name>
<keyword evidence="10" id="KW-0443">Lipid metabolism</keyword>
<comment type="catalytic activity">
    <reaction evidence="21">
        <text>decanoyl-CoA + H2O = decanoate + CoA + H(+)</text>
        <dbReference type="Rhea" id="RHEA:40059"/>
        <dbReference type="ChEBI" id="CHEBI:15377"/>
        <dbReference type="ChEBI" id="CHEBI:15378"/>
        <dbReference type="ChEBI" id="CHEBI:27689"/>
        <dbReference type="ChEBI" id="CHEBI:57287"/>
        <dbReference type="ChEBI" id="CHEBI:61430"/>
    </reaction>
    <physiologicalReaction direction="left-to-right" evidence="21">
        <dbReference type="Rhea" id="RHEA:40060"/>
    </physiologicalReaction>
</comment>
<comment type="similarity">
    <text evidence="15">Belongs to the THEM4/THEM5 thioesterase family.</text>
</comment>
<dbReference type="Gene3D" id="3.10.129.10">
    <property type="entry name" value="Hotdog Thioesterase"/>
    <property type="match status" value="1"/>
</dbReference>
<evidence type="ECO:0000256" key="19">
    <source>
        <dbReference type="ARBA" id="ARBA00047588"/>
    </source>
</evidence>
<keyword evidence="12" id="KW-0966">Cell projection</keyword>
<evidence type="ECO:0000313" key="25">
    <source>
        <dbReference type="EMBL" id="MCV7229513.1"/>
    </source>
</evidence>
<evidence type="ECO:0000256" key="10">
    <source>
        <dbReference type="ARBA" id="ARBA00023098"/>
    </source>
</evidence>
<dbReference type="InterPro" id="IPR052365">
    <property type="entry name" value="THEM4/THEM5_acyl-CoA_thioest"/>
</dbReference>
<evidence type="ECO:0000256" key="15">
    <source>
        <dbReference type="ARBA" id="ARBA00038456"/>
    </source>
</evidence>
<reference evidence="25 26" key="1">
    <citation type="journal article" date="2022" name="BMC Genomics">
        <title>Comparative genome analysis of mycobacteria focusing on tRNA and non-coding RNA.</title>
        <authorList>
            <person name="Behra P.R.K."/>
            <person name="Pettersson B.M.F."/>
            <person name="Ramesh M."/>
            <person name="Das S."/>
            <person name="Dasgupta S."/>
            <person name="Kirsebom L.A."/>
        </authorList>
    </citation>
    <scope>NUCLEOTIDE SEQUENCE [LARGE SCALE GENOMIC DNA]</scope>
    <source>
        <strain evidence="25 26">DSM 44078</strain>
    </source>
</reference>
<evidence type="ECO:0000256" key="6">
    <source>
        <dbReference type="ARBA" id="ARBA00022703"/>
    </source>
</evidence>
<evidence type="ECO:0000256" key="1">
    <source>
        <dbReference type="ARBA" id="ARBA00004170"/>
    </source>
</evidence>
<evidence type="ECO:0000256" key="22">
    <source>
        <dbReference type="ARBA" id="ARBA00048074"/>
    </source>
</evidence>
<keyword evidence="8" id="KW-0276">Fatty acid metabolism</keyword>
<evidence type="ECO:0000256" key="8">
    <source>
        <dbReference type="ARBA" id="ARBA00022832"/>
    </source>
</evidence>
<evidence type="ECO:0000256" key="7">
    <source>
        <dbReference type="ARBA" id="ARBA00022801"/>
    </source>
</evidence>
<accession>A0ABT3CJ44</accession>
<evidence type="ECO:0000256" key="13">
    <source>
        <dbReference type="ARBA" id="ARBA00035852"/>
    </source>
</evidence>
<keyword evidence="7" id="KW-0378">Hydrolase</keyword>
<evidence type="ECO:0000256" key="20">
    <source>
        <dbReference type="ARBA" id="ARBA00047734"/>
    </source>
</evidence>
<dbReference type="EC" id="3.1.2.2" evidence="16"/>
<comment type="catalytic activity">
    <reaction evidence="20">
        <text>hexadecanoyl-CoA + H2O = hexadecanoate + CoA + H(+)</text>
        <dbReference type="Rhea" id="RHEA:16645"/>
        <dbReference type="ChEBI" id="CHEBI:7896"/>
        <dbReference type="ChEBI" id="CHEBI:15377"/>
        <dbReference type="ChEBI" id="CHEBI:15378"/>
        <dbReference type="ChEBI" id="CHEBI:57287"/>
        <dbReference type="ChEBI" id="CHEBI:57379"/>
        <dbReference type="EC" id="3.1.2.2"/>
    </reaction>
    <physiologicalReaction direction="left-to-right" evidence="20">
        <dbReference type="Rhea" id="RHEA:16646"/>
    </physiologicalReaction>
</comment>
<dbReference type="RefSeq" id="WP_264070755.1">
    <property type="nucleotide sequence ID" value="NZ_JACKTY010000043.1"/>
</dbReference>
<evidence type="ECO:0000256" key="18">
    <source>
        <dbReference type="ARBA" id="ARBA00043210"/>
    </source>
</evidence>
<feature type="domain" description="Thioesterase" evidence="24">
    <location>
        <begin position="111"/>
        <end position="183"/>
    </location>
</feature>
<dbReference type="InterPro" id="IPR006683">
    <property type="entry name" value="Thioestr_dom"/>
</dbReference>
<evidence type="ECO:0000259" key="24">
    <source>
        <dbReference type="Pfam" id="PF03061"/>
    </source>
</evidence>
<evidence type="ECO:0000256" key="16">
    <source>
        <dbReference type="ARBA" id="ARBA00038848"/>
    </source>
</evidence>
<comment type="catalytic activity">
    <reaction evidence="22">
        <text>dodecanoyl-CoA + H2O = dodecanoate + CoA + H(+)</text>
        <dbReference type="Rhea" id="RHEA:30135"/>
        <dbReference type="ChEBI" id="CHEBI:15377"/>
        <dbReference type="ChEBI" id="CHEBI:15378"/>
        <dbReference type="ChEBI" id="CHEBI:18262"/>
        <dbReference type="ChEBI" id="CHEBI:57287"/>
        <dbReference type="ChEBI" id="CHEBI:57375"/>
    </reaction>
    <physiologicalReaction direction="left-to-right" evidence="22">
        <dbReference type="Rhea" id="RHEA:30136"/>
    </physiologicalReaction>
</comment>
<evidence type="ECO:0000256" key="23">
    <source>
        <dbReference type="ARBA" id="ARBA00048180"/>
    </source>
</evidence>
<dbReference type="InterPro" id="IPR029069">
    <property type="entry name" value="HotDog_dom_sf"/>
</dbReference>
<keyword evidence="11" id="KW-0472">Membrane</keyword>
<organism evidence="25 26">
    <name type="scientific">Mycolicibacterium komossense</name>
    <dbReference type="NCBI Taxonomy" id="1779"/>
    <lineage>
        <taxon>Bacteria</taxon>
        <taxon>Bacillati</taxon>
        <taxon>Actinomycetota</taxon>
        <taxon>Actinomycetes</taxon>
        <taxon>Mycobacteriales</taxon>
        <taxon>Mycobacteriaceae</taxon>
        <taxon>Mycolicibacterium</taxon>
    </lineage>
</organism>
<dbReference type="EMBL" id="JACKTY010000043">
    <property type="protein sequence ID" value="MCV7229513.1"/>
    <property type="molecule type" value="Genomic_DNA"/>
</dbReference>
<comment type="catalytic activity">
    <reaction evidence="13">
        <text>(5Z,8Z,11Z,14Z)-eicosatetraenoyl-CoA + H2O = (5Z,8Z,11Z,14Z)-eicosatetraenoate + CoA + H(+)</text>
        <dbReference type="Rhea" id="RHEA:40151"/>
        <dbReference type="ChEBI" id="CHEBI:15377"/>
        <dbReference type="ChEBI" id="CHEBI:15378"/>
        <dbReference type="ChEBI" id="CHEBI:32395"/>
        <dbReference type="ChEBI" id="CHEBI:57287"/>
        <dbReference type="ChEBI" id="CHEBI:57368"/>
    </reaction>
    <physiologicalReaction direction="left-to-right" evidence="13">
        <dbReference type="Rhea" id="RHEA:40152"/>
    </physiologicalReaction>
</comment>
<proteinExistence type="inferred from homology"/>
<evidence type="ECO:0000256" key="4">
    <source>
        <dbReference type="ARBA" id="ARBA00022475"/>
    </source>
</evidence>
<keyword evidence="4" id="KW-1003">Cell membrane</keyword>
<evidence type="ECO:0000256" key="14">
    <source>
        <dbReference type="ARBA" id="ARBA00037002"/>
    </source>
</evidence>
<protein>
    <recommendedName>
        <fullName evidence="17">Acyl-coenzyme A thioesterase THEM4</fullName>
        <ecNumber evidence="16">3.1.2.2</ecNumber>
    </recommendedName>
    <alternativeName>
        <fullName evidence="18">Thioesterase superfamily member 4</fullName>
    </alternativeName>
</protein>
<sequence>MTELPALAAVYEPLASSVRELIDVTIRTEVDAATVLKARALIDTAAHELSRALMPGAFGLRTISDGQGSAWGNVVIGIRNPVAPPLVIHHEPDGQVWTEFELGAAFEGPAGHVHGGISAMVLDHVLGATAHQPGRPAYTGTLTLRYVRGTPLGPLRAQARVVRVEGVKTFAAGEISDEQGVTVQAEGVFIHPKS</sequence>
<comment type="catalytic activity">
    <reaction evidence="19">
        <text>octanoyl-CoA + H2O = octanoate + CoA + H(+)</text>
        <dbReference type="Rhea" id="RHEA:30143"/>
        <dbReference type="ChEBI" id="CHEBI:15377"/>
        <dbReference type="ChEBI" id="CHEBI:15378"/>
        <dbReference type="ChEBI" id="CHEBI:25646"/>
        <dbReference type="ChEBI" id="CHEBI:57287"/>
        <dbReference type="ChEBI" id="CHEBI:57386"/>
    </reaction>
    <physiologicalReaction direction="left-to-right" evidence="19">
        <dbReference type="Rhea" id="RHEA:30144"/>
    </physiologicalReaction>
</comment>
<dbReference type="CDD" id="cd03443">
    <property type="entry name" value="PaaI_thioesterase"/>
    <property type="match status" value="1"/>
</dbReference>
<evidence type="ECO:0000256" key="9">
    <source>
        <dbReference type="ARBA" id="ARBA00022946"/>
    </source>
</evidence>
<dbReference type="PANTHER" id="PTHR12418:SF19">
    <property type="entry name" value="ACYL-COENZYME A THIOESTERASE THEM4"/>
    <property type="match status" value="1"/>
</dbReference>
<evidence type="ECO:0000256" key="12">
    <source>
        <dbReference type="ARBA" id="ARBA00023273"/>
    </source>
</evidence>
<comment type="subcellular location">
    <subcellularLocation>
        <location evidence="3">Cell projection</location>
        <location evidence="3">Ruffle membrane</location>
    </subcellularLocation>
    <subcellularLocation>
        <location evidence="2">Cytoplasm</location>
    </subcellularLocation>
    <subcellularLocation>
        <location evidence="1">Membrane</location>
        <topology evidence="1">Peripheral membrane protein</topology>
    </subcellularLocation>
</comment>
<comment type="caution">
    <text evidence="25">The sequence shown here is derived from an EMBL/GenBank/DDBJ whole genome shotgun (WGS) entry which is preliminary data.</text>
</comment>
<evidence type="ECO:0000256" key="2">
    <source>
        <dbReference type="ARBA" id="ARBA00004496"/>
    </source>
</evidence>
<keyword evidence="26" id="KW-1185">Reference proteome</keyword>
<keyword evidence="5" id="KW-0963">Cytoplasm</keyword>
<keyword evidence="6" id="KW-0053">Apoptosis</keyword>
<dbReference type="Pfam" id="PF03061">
    <property type="entry name" value="4HBT"/>
    <property type="match status" value="1"/>
</dbReference>
<evidence type="ECO:0000256" key="21">
    <source>
        <dbReference type="ARBA" id="ARBA00047969"/>
    </source>
</evidence>
<comment type="catalytic activity">
    <reaction evidence="14">
        <text>(9Z)-octadecenoyl-CoA + H2O = (9Z)-octadecenoate + CoA + H(+)</text>
        <dbReference type="Rhea" id="RHEA:40139"/>
        <dbReference type="ChEBI" id="CHEBI:15377"/>
        <dbReference type="ChEBI" id="CHEBI:15378"/>
        <dbReference type="ChEBI" id="CHEBI:30823"/>
        <dbReference type="ChEBI" id="CHEBI:57287"/>
        <dbReference type="ChEBI" id="CHEBI:57387"/>
    </reaction>
    <physiologicalReaction direction="left-to-right" evidence="14">
        <dbReference type="Rhea" id="RHEA:40140"/>
    </physiologicalReaction>
</comment>
<dbReference type="SUPFAM" id="SSF54637">
    <property type="entry name" value="Thioesterase/thiol ester dehydrase-isomerase"/>
    <property type="match status" value="1"/>
</dbReference>
<gene>
    <name evidence="25" type="ORF">H7J73_26245</name>
</gene>
<evidence type="ECO:0000256" key="17">
    <source>
        <dbReference type="ARBA" id="ARBA00040123"/>
    </source>
</evidence>
<keyword evidence="9" id="KW-0809">Transit peptide</keyword>
<dbReference type="Proteomes" id="UP001526201">
    <property type="component" value="Unassembled WGS sequence"/>
</dbReference>
<comment type="catalytic activity">
    <reaction evidence="23">
        <text>tetradecanoyl-CoA + H2O = tetradecanoate + CoA + H(+)</text>
        <dbReference type="Rhea" id="RHEA:40119"/>
        <dbReference type="ChEBI" id="CHEBI:15377"/>
        <dbReference type="ChEBI" id="CHEBI:15378"/>
        <dbReference type="ChEBI" id="CHEBI:30807"/>
        <dbReference type="ChEBI" id="CHEBI:57287"/>
        <dbReference type="ChEBI" id="CHEBI:57385"/>
    </reaction>
    <physiologicalReaction direction="left-to-right" evidence="23">
        <dbReference type="Rhea" id="RHEA:40120"/>
    </physiologicalReaction>
</comment>
<dbReference type="PANTHER" id="PTHR12418">
    <property type="entry name" value="ACYL-COENZYME A THIOESTERASE THEM4"/>
    <property type="match status" value="1"/>
</dbReference>
<evidence type="ECO:0000256" key="5">
    <source>
        <dbReference type="ARBA" id="ARBA00022490"/>
    </source>
</evidence>
<evidence type="ECO:0000256" key="3">
    <source>
        <dbReference type="ARBA" id="ARBA00004632"/>
    </source>
</evidence>
<evidence type="ECO:0000256" key="11">
    <source>
        <dbReference type="ARBA" id="ARBA00023136"/>
    </source>
</evidence>